<feature type="transmembrane region" description="Helical" evidence="1">
    <location>
        <begin position="138"/>
        <end position="154"/>
    </location>
</feature>
<evidence type="ECO:0000256" key="1">
    <source>
        <dbReference type="SAM" id="Phobius"/>
    </source>
</evidence>
<evidence type="ECO:0000313" key="3">
    <source>
        <dbReference type="Proteomes" id="UP000287872"/>
    </source>
</evidence>
<feature type="transmembrane region" description="Helical" evidence="1">
    <location>
        <begin position="160"/>
        <end position="180"/>
    </location>
</feature>
<feature type="transmembrane region" description="Helical" evidence="1">
    <location>
        <begin position="80"/>
        <end position="98"/>
    </location>
</feature>
<name>A0A401UT42_9CLOT</name>
<sequence>MELRNISIYKFIDKIKNCVFYDIPIIYREDFDKKILQENNNRTPIVCLILIFVNLIQLLFQTRKTINNQSVIVAYRNLNYICLLTILFSALYLLRLYTNYFNDKSIKFSRSILVIFVFLNIILGTITSINAQLYQGEITGYIVAMFCFSIPIILNPKEYIIIHFTNFIILIIGLKAINLYPFKFYAQLNNAFVTMLNVKL</sequence>
<proteinExistence type="predicted"/>
<protein>
    <submittedName>
        <fullName evidence="2">Uncharacterized protein</fullName>
    </submittedName>
</protein>
<keyword evidence="1" id="KW-1133">Transmembrane helix</keyword>
<organism evidence="2 3">
    <name type="scientific">Clostridium tagluense</name>
    <dbReference type="NCBI Taxonomy" id="360422"/>
    <lineage>
        <taxon>Bacteria</taxon>
        <taxon>Bacillati</taxon>
        <taxon>Bacillota</taxon>
        <taxon>Clostridia</taxon>
        <taxon>Eubacteriales</taxon>
        <taxon>Clostridiaceae</taxon>
        <taxon>Clostridium</taxon>
    </lineage>
</organism>
<keyword evidence="3" id="KW-1185">Reference proteome</keyword>
<dbReference type="RefSeq" id="WP_125005570.1">
    <property type="nucleotide sequence ID" value="NZ_BHYK01000038.1"/>
</dbReference>
<comment type="caution">
    <text evidence="2">The sequence shown here is derived from an EMBL/GenBank/DDBJ whole genome shotgun (WGS) entry which is preliminary data.</text>
</comment>
<gene>
    <name evidence="2" type="ORF">Ctaglu_43070</name>
</gene>
<dbReference type="EMBL" id="BHYK01000038">
    <property type="protein sequence ID" value="GCD12684.1"/>
    <property type="molecule type" value="Genomic_DNA"/>
</dbReference>
<feature type="transmembrane region" description="Helical" evidence="1">
    <location>
        <begin position="110"/>
        <end position="131"/>
    </location>
</feature>
<evidence type="ECO:0000313" key="2">
    <source>
        <dbReference type="EMBL" id="GCD12684.1"/>
    </source>
</evidence>
<dbReference type="AlphaFoldDB" id="A0A401UT42"/>
<feature type="transmembrane region" description="Helical" evidence="1">
    <location>
        <begin position="43"/>
        <end position="60"/>
    </location>
</feature>
<reference evidence="2 3" key="1">
    <citation type="submission" date="2018-11" db="EMBL/GenBank/DDBJ databases">
        <title>Genome sequencing and assembly of Clostridium tagluense strain A121.</title>
        <authorList>
            <person name="Murakami T."/>
            <person name="Segawa T."/>
            <person name="Shcherbakova V.A."/>
            <person name="Mori H."/>
            <person name="Yoshimura Y."/>
        </authorList>
    </citation>
    <scope>NUCLEOTIDE SEQUENCE [LARGE SCALE GENOMIC DNA]</scope>
    <source>
        <strain evidence="2 3">A121</strain>
    </source>
</reference>
<keyword evidence="1" id="KW-0812">Transmembrane</keyword>
<dbReference type="Proteomes" id="UP000287872">
    <property type="component" value="Unassembled WGS sequence"/>
</dbReference>
<keyword evidence="1" id="KW-0472">Membrane</keyword>
<accession>A0A401UT42</accession>